<dbReference type="Proteomes" id="UP000504636">
    <property type="component" value="Unplaced"/>
</dbReference>
<feature type="compositionally biased region" description="Basic residues" evidence="1">
    <location>
        <begin position="1"/>
        <end position="15"/>
    </location>
</feature>
<feature type="region of interest" description="Disordered" evidence="1">
    <location>
        <begin position="1"/>
        <end position="21"/>
    </location>
</feature>
<name>A0A6A6YRT3_9PEZI</name>
<dbReference type="AlphaFoldDB" id="A0A6A6YRT3"/>
<dbReference type="PROSITE" id="PS01159">
    <property type="entry name" value="WW_DOMAIN_1"/>
    <property type="match status" value="1"/>
</dbReference>
<keyword evidence="4" id="KW-1185">Reference proteome</keyword>
<dbReference type="PANTHER" id="PTHR24148">
    <property type="entry name" value="ANKYRIN REPEAT DOMAIN-CONTAINING PROTEIN 39 HOMOLOG-RELATED"/>
    <property type="match status" value="1"/>
</dbReference>
<sequence length="756" mass="85382">MTKASRKRRKARSKLKTSSVAGNEPYPYVRLVPETEEIRLIKLLPGEGKDPLRFELFHVPLRIPEERPKDRMSLNELRSTLPSRWDVKETVEGNYIFYDEVSSGSTSWIHPDPKLDSSRYANPPELPSPDFQPRYEALSYTWDSKDNPEDAYVHYSSASSPSKGECTLIAEMQIRQNLASAMRHLRNPRKARVLWIDAVCINQEDEIERNEQVKRMANIYRLAERVVVWLGPQVDRSRLAIKTLDHIGAQLEYNKDNSRVVSPAAMEPTWFYHRSALPYGSNTWRDVEKLIERAWFKRLWVWQEIHLANSHALMQCGHDSILWSRFRRAVQCIYYKGDQATAQLRSKIILLQLLTAFLLDLSLGSLLDFMRGQMCSDPRDKVYGLLGLLGSDMAKIEPRYSDPFGVVYKDAFITHCNHVQRLELLVYCDLKNALPDTPSWVPNWSASRWSSTIVGGLCSGVSRAQFTYTPPGGLEVFGVHCATVETVHGPAAWERGETLEDIRNWAVNIIKPGPSYITGESLDAAFALTLRENRVRERYPELGSWPTTQEWINVCKRQLIGDGGSVKLGDVAFEGSAEFNDSDESYLTEVVERAGGRTFVAAEEGHIGLGPASAKPGDLICVLLGSEIPIFLRASPLGRFLVVGSGYVHGLSDATALLGSLPEHWRVQVRVGVFGEDSYSLCNSTTGSRVPMSEDPRLGPLDNGWEAIERDRVHGDPAIFEMYRNRITGEEMDSDPRMRPEALKARGVKIQTFPLI</sequence>
<dbReference type="InterPro" id="IPR001202">
    <property type="entry name" value="WW_dom"/>
</dbReference>
<dbReference type="RefSeq" id="XP_033578232.1">
    <property type="nucleotide sequence ID" value="XM_033716766.1"/>
</dbReference>
<organism evidence="3">
    <name type="scientific">Mytilinidion resinicola</name>
    <dbReference type="NCBI Taxonomy" id="574789"/>
    <lineage>
        <taxon>Eukaryota</taxon>
        <taxon>Fungi</taxon>
        <taxon>Dikarya</taxon>
        <taxon>Ascomycota</taxon>
        <taxon>Pezizomycotina</taxon>
        <taxon>Dothideomycetes</taxon>
        <taxon>Pleosporomycetidae</taxon>
        <taxon>Mytilinidiales</taxon>
        <taxon>Mytilinidiaceae</taxon>
        <taxon>Mytilinidion</taxon>
    </lineage>
</organism>
<dbReference type="EMBL" id="MU003699">
    <property type="protein sequence ID" value="KAF2811268.1"/>
    <property type="molecule type" value="Genomic_DNA"/>
</dbReference>
<dbReference type="GeneID" id="54457659"/>
<protein>
    <recommendedName>
        <fullName evidence="2">WW domain-containing protein</fullName>
    </recommendedName>
</protein>
<dbReference type="PANTHER" id="PTHR24148:SF64">
    <property type="entry name" value="HETEROKARYON INCOMPATIBILITY DOMAIN-CONTAINING PROTEIN"/>
    <property type="match status" value="1"/>
</dbReference>
<evidence type="ECO:0000313" key="3">
    <source>
        <dbReference type="EMBL" id="KAF2811268.1"/>
    </source>
</evidence>
<reference evidence="5" key="2">
    <citation type="submission" date="2020-04" db="EMBL/GenBank/DDBJ databases">
        <authorList>
            <consortium name="NCBI Genome Project"/>
        </authorList>
    </citation>
    <scope>NUCLEOTIDE SEQUENCE</scope>
    <source>
        <strain evidence="5">CBS 304.34</strain>
    </source>
</reference>
<evidence type="ECO:0000313" key="5">
    <source>
        <dbReference type="RefSeq" id="XP_033578232.1"/>
    </source>
</evidence>
<gene>
    <name evidence="3 5" type="ORF">BDZ99DRAFT_415778</name>
</gene>
<dbReference type="Pfam" id="PF06985">
    <property type="entry name" value="HET"/>
    <property type="match status" value="1"/>
</dbReference>
<dbReference type="PROSITE" id="PS50020">
    <property type="entry name" value="WW_DOMAIN_2"/>
    <property type="match status" value="1"/>
</dbReference>
<dbReference type="Pfam" id="PF26639">
    <property type="entry name" value="Het-6_barrel"/>
    <property type="match status" value="1"/>
</dbReference>
<proteinExistence type="predicted"/>
<dbReference type="InterPro" id="IPR052895">
    <property type="entry name" value="HetReg/Transcr_Mod"/>
</dbReference>
<accession>A0A6A6YRT3</accession>
<evidence type="ECO:0000259" key="2">
    <source>
        <dbReference type="PROSITE" id="PS50020"/>
    </source>
</evidence>
<feature type="domain" description="WW" evidence="2">
    <location>
        <begin position="79"/>
        <end position="113"/>
    </location>
</feature>
<reference evidence="5" key="3">
    <citation type="submission" date="2025-04" db="UniProtKB">
        <authorList>
            <consortium name="RefSeq"/>
        </authorList>
    </citation>
    <scope>IDENTIFICATION</scope>
    <source>
        <strain evidence="5">CBS 304.34</strain>
    </source>
</reference>
<dbReference type="OrthoDB" id="4850726at2759"/>
<evidence type="ECO:0000256" key="1">
    <source>
        <dbReference type="SAM" id="MobiDB-lite"/>
    </source>
</evidence>
<dbReference type="InterPro" id="IPR010730">
    <property type="entry name" value="HET"/>
</dbReference>
<evidence type="ECO:0000313" key="4">
    <source>
        <dbReference type="Proteomes" id="UP000504636"/>
    </source>
</evidence>
<reference evidence="3 5" key="1">
    <citation type="journal article" date="2020" name="Stud. Mycol.">
        <title>101 Dothideomycetes genomes: a test case for predicting lifestyles and emergence of pathogens.</title>
        <authorList>
            <person name="Haridas S."/>
            <person name="Albert R."/>
            <person name="Binder M."/>
            <person name="Bloem J."/>
            <person name="Labutti K."/>
            <person name="Salamov A."/>
            <person name="Andreopoulos B."/>
            <person name="Baker S."/>
            <person name="Barry K."/>
            <person name="Bills G."/>
            <person name="Bluhm B."/>
            <person name="Cannon C."/>
            <person name="Castanera R."/>
            <person name="Culley D."/>
            <person name="Daum C."/>
            <person name="Ezra D."/>
            <person name="Gonzalez J."/>
            <person name="Henrissat B."/>
            <person name="Kuo A."/>
            <person name="Liang C."/>
            <person name="Lipzen A."/>
            <person name="Lutzoni F."/>
            <person name="Magnuson J."/>
            <person name="Mondo S."/>
            <person name="Nolan M."/>
            <person name="Ohm R."/>
            <person name="Pangilinan J."/>
            <person name="Park H.-J."/>
            <person name="Ramirez L."/>
            <person name="Alfaro M."/>
            <person name="Sun H."/>
            <person name="Tritt A."/>
            <person name="Yoshinaga Y."/>
            <person name="Zwiers L.-H."/>
            <person name="Turgeon B."/>
            <person name="Goodwin S."/>
            <person name="Spatafora J."/>
            <person name="Crous P."/>
            <person name="Grigoriev I."/>
        </authorList>
    </citation>
    <scope>NUCLEOTIDE SEQUENCE</scope>
    <source>
        <strain evidence="3 5">CBS 304.34</strain>
    </source>
</reference>